<gene>
    <name evidence="3" type="ORF">K5P26_07590</name>
</gene>
<sequence length="520" mass="59900">MEAELREEIEAKARAVLAKQRSTERRSMRYGQRFENRTGIAPVASPHTNPAHWAFHPQFDPIHCIRHSKYIAKNIWRKIDAGEYEPIPAVQFDIPKPGGGTRPIMSFAIPDSALANLLHRRLTKRNSRLFSGYSYAYRQDRNVFDAVLLLQRSLWNSKTYIIQYDFRAFFDSISQEYLRKIVSDKDRFIISEAERKVIFSFLSHRSACFDRYPHADFTHRDKGVPQGSSLSLFLANAAAHDLDLALERQNGTFVRFADDVVAVTHSYADAARVAAQFRLHCGAAGLEINYEKSPGIKYFDIGPSLDPRNLFIDHDDAGNLETIKKFDFLGHSFSQHGTGLSEKSVKRIKRRISRMIYIHLLLYLKRGQFSPNRLSQTAFDWDLVTCLNEIRRYMYGGLFESEIFAFLTLGTKLRAVRGLMAFYPMVTDSRDLVALDGWLLNVVRRALRERRRLLHAAGYTVPLVPNSALISGSWYNEPTIQNECKMPSFVMGWRAARKFYLRFGLNEIRAPSYYSITSMY</sequence>
<dbReference type="PANTHER" id="PTHR34047:SF8">
    <property type="entry name" value="PROTEIN YKFC"/>
    <property type="match status" value="1"/>
</dbReference>
<dbReference type="Pfam" id="PF00078">
    <property type="entry name" value="RVT_1"/>
    <property type="match status" value="1"/>
</dbReference>
<dbReference type="InterPro" id="IPR000477">
    <property type="entry name" value="RT_dom"/>
</dbReference>
<feature type="domain" description="Reverse transcriptase" evidence="2">
    <location>
        <begin position="75"/>
        <end position="333"/>
    </location>
</feature>
<evidence type="ECO:0000256" key="1">
    <source>
        <dbReference type="ARBA" id="ARBA00034120"/>
    </source>
</evidence>
<dbReference type="InterPro" id="IPR051083">
    <property type="entry name" value="GrpII_Intron_Splice-Mob/Def"/>
</dbReference>
<evidence type="ECO:0000313" key="4">
    <source>
        <dbReference type="Proteomes" id="UP001166571"/>
    </source>
</evidence>
<dbReference type="PANTHER" id="PTHR34047">
    <property type="entry name" value="NUCLEAR INTRON MATURASE 1, MITOCHONDRIAL-RELATED"/>
    <property type="match status" value="1"/>
</dbReference>
<name>A0ABS7MDA4_9SPHN</name>
<keyword evidence="4" id="KW-1185">Reference proteome</keyword>
<accession>A0ABS7MDA4</accession>
<dbReference type="PROSITE" id="PS50878">
    <property type="entry name" value="RT_POL"/>
    <property type="match status" value="1"/>
</dbReference>
<dbReference type="SUPFAM" id="SSF56672">
    <property type="entry name" value="DNA/RNA polymerases"/>
    <property type="match status" value="1"/>
</dbReference>
<proteinExistence type="inferred from homology"/>
<comment type="caution">
    <text evidence="3">The sequence shown here is derived from an EMBL/GenBank/DDBJ whole genome shotgun (WGS) entry which is preliminary data.</text>
</comment>
<reference evidence="3" key="1">
    <citation type="submission" date="2021-08" db="EMBL/GenBank/DDBJ databases">
        <title>Sphingopyxis panaciterrulae sp. nov., isolated from the surface water of the Yellow Sea.</title>
        <authorList>
            <person name="Gao Z."/>
            <person name="Zhang D."/>
            <person name="Zhang A."/>
        </authorList>
    </citation>
    <scope>NUCLEOTIDE SEQUENCE</scope>
    <source>
        <strain evidence="3">XHP0097</strain>
    </source>
</reference>
<evidence type="ECO:0000259" key="2">
    <source>
        <dbReference type="PROSITE" id="PS50878"/>
    </source>
</evidence>
<protein>
    <recommendedName>
        <fullName evidence="2">Reverse transcriptase domain-containing protein</fullName>
    </recommendedName>
</protein>
<comment type="similarity">
    <text evidence="1">Belongs to the bacterial reverse transcriptase family.</text>
</comment>
<dbReference type="InterPro" id="IPR043502">
    <property type="entry name" value="DNA/RNA_pol_sf"/>
</dbReference>
<dbReference type="EMBL" id="JAILXK010000001">
    <property type="protein sequence ID" value="MBY4636998.1"/>
    <property type="molecule type" value="Genomic_DNA"/>
</dbReference>
<dbReference type="Proteomes" id="UP001166571">
    <property type="component" value="Unassembled WGS sequence"/>
</dbReference>
<organism evidence="3 4">
    <name type="scientific">Sphingopyxis jiangsuensis</name>
    <dbReference type="NCBI Taxonomy" id="2871171"/>
    <lineage>
        <taxon>Bacteria</taxon>
        <taxon>Pseudomonadati</taxon>
        <taxon>Pseudomonadota</taxon>
        <taxon>Alphaproteobacteria</taxon>
        <taxon>Sphingomonadales</taxon>
        <taxon>Sphingomonadaceae</taxon>
        <taxon>Sphingopyxis</taxon>
    </lineage>
</organism>
<dbReference type="RefSeq" id="WP_222136256.1">
    <property type="nucleotide sequence ID" value="NZ_JAILXK010000001.1"/>
</dbReference>
<evidence type="ECO:0000313" key="3">
    <source>
        <dbReference type="EMBL" id="MBY4636998.1"/>
    </source>
</evidence>